<dbReference type="PANTHER" id="PTHR19446">
    <property type="entry name" value="REVERSE TRANSCRIPTASES"/>
    <property type="match status" value="1"/>
</dbReference>
<organism evidence="3 4">
    <name type="scientific">Trichogramma brassicae</name>
    <dbReference type="NCBI Taxonomy" id="86971"/>
    <lineage>
        <taxon>Eukaryota</taxon>
        <taxon>Metazoa</taxon>
        <taxon>Ecdysozoa</taxon>
        <taxon>Arthropoda</taxon>
        <taxon>Hexapoda</taxon>
        <taxon>Insecta</taxon>
        <taxon>Pterygota</taxon>
        <taxon>Neoptera</taxon>
        <taxon>Endopterygota</taxon>
        <taxon>Hymenoptera</taxon>
        <taxon>Apocrita</taxon>
        <taxon>Proctotrupomorpha</taxon>
        <taxon>Chalcidoidea</taxon>
        <taxon>Trichogrammatidae</taxon>
        <taxon>Trichogramma</taxon>
    </lineage>
</organism>
<evidence type="ECO:0000313" key="3">
    <source>
        <dbReference type="EMBL" id="CAB0034424.1"/>
    </source>
</evidence>
<dbReference type="AlphaFoldDB" id="A0A6H5ICD0"/>
<dbReference type="Gene3D" id="3.60.10.10">
    <property type="entry name" value="Endonuclease/exonuclease/phosphatase"/>
    <property type="match status" value="1"/>
</dbReference>
<dbReference type="InterPro" id="IPR043502">
    <property type="entry name" value="DNA/RNA_pol_sf"/>
</dbReference>
<sequence length="869" mass="95833">MPLKAFLNRYPDEPERSHYDCIRNALQDVDMLTQVKILQGYFPNGAPTSNAKRFDPAMQSEENSPTRKYSRKCECCANSTDCASAKADIKKLAGPWLATSIRSSGASFIDKADQDVNKPSWTVCTGKPPAVITPLSKNNAPSTPSDTRPIAQLPELAKVLERIVHRQLLSHLISCGFLDPHQFGFRPEHSTQTAILDLTETIRHAIEKRKVSLVVSFHFSKAFDSIPHTLIIKKLRLVGCTASALDWFASYFSGRSQAIRLSDGSCSSFMTTTAGVPQGDAFRRHHAFLLSPWAPASIRRPLGPDRTELCLPLPMRPKGPPSKGLQRANHRASLCRERGADDHRHATTSSSCPLARKITQDRPMMRFLQLNLNHCEAARDLLCEHHQQAAHRRWPSCVSNTRTLLHPTHGSPMPTAKQLSGCMEEFPVQERPAREYIPTSRGPEIGGIFFFSVFFFASTLQRRLSEREFSTLLANITEEARGRMAPLVYCGGLQRMVDGVGECRETRPRASILLDSLARSMRCCLTPGSSIVNLTFVCETLTPRVLSWTVSGLYTHSDHQAIVFEIEDDGASSGPSTRRSYRWNAPYSRCGNRFSARRVRRVGRSRDRGGYGVEPHVRHHHGACDASMSKANPRRRREPVYTGGRPRSLISGAPASQRKLADSPRDRVAGMTRKPTARTTPSARRLLCAWRSRPASVGAGGSFATRIAMSRLGCPQAKQPSSPLLVRGAVAALFSAGAERAAPATAASSGGAYIPAVTLEETQRSSVEDKGALRAPGPDGIPNSALKIAGARGVPDIFLRVYTTCLETGVFSVQLESARDLSCSQSQANLPTSRPRIVRCACWTRRAKILVRIICDRLEAFTERTRRPL</sequence>
<feature type="domain" description="Reverse transcriptase" evidence="2">
    <location>
        <begin position="139"/>
        <end position="280"/>
    </location>
</feature>
<dbReference type="InterPro" id="IPR000477">
    <property type="entry name" value="RT_dom"/>
</dbReference>
<keyword evidence="4" id="KW-1185">Reference proteome</keyword>
<dbReference type="Pfam" id="PF00078">
    <property type="entry name" value="RVT_1"/>
    <property type="match status" value="1"/>
</dbReference>
<dbReference type="OrthoDB" id="7697409at2759"/>
<reference evidence="3 4" key="1">
    <citation type="submission" date="2020-02" db="EMBL/GenBank/DDBJ databases">
        <authorList>
            <person name="Ferguson B K."/>
        </authorList>
    </citation>
    <scope>NUCLEOTIDE SEQUENCE [LARGE SCALE GENOMIC DNA]</scope>
</reference>
<dbReference type="SUPFAM" id="SSF56219">
    <property type="entry name" value="DNase I-like"/>
    <property type="match status" value="1"/>
</dbReference>
<dbReference type="InterPro" id="IPR036691">
    <property type="entry name" value="Endo/exonu/phosph_ase_sf"/>
</dbReference>
<feature type="compositionally biased region" description="Basic and acidic residues" evidence="1">
    <location>
        <begin position="659"/>
        <end position="668"/>
    </location>
</feature>
<dbReference type="SUPFAM" id="SSF56672">
    <property type="entry name" value="DNA/RNA polymerases"/>
    <property type="match status" value="1"/>
</dbReference>
<dbReference type="Proteomes" id="UP000479190">
    <property type="component" value="Unassembled WGS sequence"/>
</dbReference>
<evidence type="ECO:0000256" key="1">
    <source>
        <dbReference type="SAM" id="MobiDB-lite"/>
    </source>
</evidence>
<feature type="region of interest" description="Disordered" evidence="1">
    <location>
        <begin position="625"/>
        <end position="682"/>
    </location>
</feature>
<gene>
    <name evidence="3" type="ORF">TBRA_LOCUS6322</name>
</gene>
<evidence type="ECO:0000313" key="4">
    <source>
        <dbReference type="Proteomes" id="UP000479190"/>
    </source>
</evidence>
<dbReference type="EMBL" id="CADCXV010000741">
    <property type="protein sequence ID" value="CAB0034424.1"/>
    <property type="molecule type" value="Genomic_DNA"/>
</dbReference>
<name>A0A6H5ICD0_9HYME</name>
<proteinExistence type="predicted"/>
<dbReference type="CDD" id="cd01650">
    <property type="entry name" value="RT_nLTR_like"/>
    <property type="match status" value="1"/>
</dbReference>
<protein>
    <recommendedName>
        <fullName evidence="2">Reverse transcriptase domain-containing protein</fullName>
    </recommendedName>
</protein>
<accession>A0A6H5ICD0</accession>
<evidence type="ECO:0000259" key="2">
    <source>
        <dbReference type="Pfam" id="PF00078"/>
    </source>
</evidence>
<dbReference type="GO" id="GO:0071897">
    <property type="term" value="P:DNA biosynthetic process"/>
    <property type="evidence" value="ECO:0007669"/>
    <property type="project" value="UniProtKB-ARBA"/>
</dbReference>